<evidence type="ECO:0000256" key="4">
    <source>
        <dbReference type="ARBA" id="ARBA00022989"/>
    </source>
</evidence>
<reference evidence="8" key="1">
    <citation type="submission" date="2019-05" db="EMBL/GenBank/DDBJ databases">
        <title>Annotation for the trematode Fasciolopsis buski.</title>
        <authorList>
            <person name="Choi Y.-J."/>
        </authorList>
    </citation>
    <scope>NUCLEOTIDE SEQUENCE</scope>
    <source>
        <strain evidence="8">HT</strain>
        <tissue evidence="8">Whole worm</tissue>
    </source>
</reference>
<feature type="transmembrane region" description="Helical" evidence="6">
    <location>
        <begin position="114"/>
        <end position="135"/>
    </location>
</feature>
<feature type="transmembrane region" description="Helical" evidence="6">
    <location>
        <begin position="12"/>
        <end position="31"/>
    </location>
</feature>
<dbReference type="GO" id="GO:0005886">
    <property type="term" value="C:plasma membrane"/>
    <property type="evidence" value="ECO:0007669"/>
    <property type="project" value="TreeGrafter"/>
</dbReference>
<dbReference type="SMART" id="SM00014">
    <property type="entry name" value="acidPPc"/>
    <property type="match status" value="1"/>
</dbReference>
<evidence type="ECO:0000256" key="1">
    <source>
        <dbReference type="ARBA" id="ARBA00004141"/>
    </source>
</evidence>
<comment type="caution">
    <text evidence="8">The sequence shown here is derived from an EMBL/GenBank/DDBJ whole genome shotgun (WGS) entry which is preliminary data.</text>
</comment>
<keyword evidence="5 6" id="KW-0472">Membrane</keyword>
<dbReference type="PANTHER" id="PTHR10165:SF103">
    <property type="entry name" value="PHOSPHOLIPID PHOSPHATASE HOMOLOG 1.2 HOMOLOG"/>
    <property type="match status" value="1"/>
</dbReference>
<feature type="domain" description="Phosphatidic acid phosphatase type 2/haloperoxidase" evidence="7">
    <location>
        <begin position="116"/>
        <end position="259"/>
    </location>
</feature>
<evidence type="ECO:0000256" key="2">
    <source>
        <dbReference type="ARBA" id="ARBA00008816"/>
    </source>
</evidence>
<keyword evidence="9" id="KW-1185">Reference proteome</keyword>
<evidence type="ECO:0000256" key="3">
    <source>
        <dbReference type="ARBA" id="ARBA00022692"/>
    </source>
</evidence>
<dbReference type="OrthoDB" id="8907274at2759"/>
<keyword evidence="3 6" id="KW-0812">Transmembrane</keyword>
<dbReference type="InterPro" id="IPR043216">
    <property type="entry name" value="PAP-like"/>
</dbReference>
<dbReference type="InterPro" id="IPR000326">
    <property type="entry name" value="PAP2/HPO"/>
</dbReference>
<protein>
    <submittedName>
        <fullName evidence="8">Lipid phosphate phosphohydrolase 3 isoform X1</fullName>
    </submittedName>
</protein>
<dbReference type="AlphaFoldDB" id="A0A8E0S9H1"/>
<dbReference type="Pfam" id="PF01569">
    <property type="entry name" value="PAP2"/>
    <property type="match status" value="1"/>
</dbReference>
<feature type="transmembrane region" description="Helical" evidence="6">
    <location>
        <begin position="67"/>
        <end position="93"/>
    </location>
</feature>
<dbReference type="Proteomes" id="UP000728185">
    <property type="component" value="Unassembled WGS sequence"/>
</dbReference>
<gene>
    <name evidence="8" type="ORF">FBUS_04981</name>
</gene>
<dbReference type="EMBL" id="LUCM01000560">
    <property type="protein sequence ID" value="KAA0200386.1"/>
    <property type="molecule type" value="Genomic_DNA"/>
</dbReference>
<sequence>MDLESQKSRLAAKIITDLLVAILLHVSALLIPLAGRPTRGFFCDDYTIRYPYKPDTVSTVGVGLYGYLIPLLLVRLVKNLIFCLQIIIVEILIATYKRCADGDYNSFKKAWPPIYNYGIAFFIAGGLTLSVTTVIKYSLGRLRPHFIDACQPDKFTINCTGFIDHYTCQNTDQKIVKDAFLSFISGHSSIASAGIVFAVLYLQSRLQLKPTPLVRPLVQAVLISTCLYIGFTRVTDFKHHPTDVLGGFVLGSLCSITVVSPDRSQFIRTLFFLAYALISLE</sequence>
<feature type="transmembrane region" description="Helical" evidence="6">
    <location>
        <begin position="179"/>
        <end position="201"/>
    </location>
</feature>
<evidence type="ECO:0000256" key="6">
    <source>
        <dbReference type="SAM" id="Phobius"/>
    </source>
</evidence>
<feature type="transmembrane region" description="Helical" evidence="6">
    <location>
        <begin position="244"/>
        <end position="261"/>
    </location>
</feature>
<dbReference type="GO" id="GO:0008195">
    <property type="term" value="F:phosphatidate phosphatase activity"/>
    <property type="evidence" value="ECO:0007669"/>
    <property type="project" value="TreeGrafter"/>
</dbReference>
<dbReference type="CDD" id="cd03384">
    <property type="entry name" value="PAP2_wunen"/>
    <property type="match status" value="1"/>
</dbReference>
<evidence type="ECO:0000313" key="8">
    <source>
        <dbReference type="EMBL" id="KAA0200386.1"/>
    </source>
</evidence>
<dbReference type="GO" id="GO:0046839">
    <property type="term" value="P:phospholipid dephosphorylation"/>
    <property type="evidence" value="ECO:0007669"/>
    <property type="project" value="TreeGrafter"/>
</dbReference>
<name>A0A8E0S9H1_9TREM</name>
<dbReference type="PANTHER" id="PTHR10165">
    <property type="entry name" value="LIPID PHOSPHATE PHOSPHATASE"/>
    <property type="match status" value="1"/>
</dbReference>
<keyword evidence="4 6" id="KW-1133">Transmembrane helix</keyword>
<accession>A0A8E0S9H1</accession>
<evidence type="ECO:0000259" key="7">
    <source>
        <dbReference type="SMART" id="SM00014"/>
    </source>
</evidence>
<dbReference type="InterPro" id="IPR036938">
    <property type="entry name" value="PAP2/HPO_sf"/>
</dbReference>
<evidence type="ECO:0000256" key="5">
    <source>
        <dbReference type="ARBA" id="ARBA00023136"/>
    </source>
</evidence>
<comment type="subcellular location">
    <subcellularLocation>
        <location evidence="1">Membrane</location>
        <topology evidence="1">Multi-pass membrane protein</topology>
    </subcellularLocation>
</comment>
<evidence type="ECO:0000313" key="9">
    <source>
        <dbReference type="Proteomes" id="UP000728185"/>
    </source>
</evidence>
<dbReference type="GO" id="GO:0007165">
    <property type="term" value="P:signal transduction"/>
    <property type="evidence" value="ECO:0007669"/>
    <property type="project" value="TreeGrafter"/>
</dbReference>
<dbReference type="Gene3D" id="1.20.144.10">
    <property type="entry name" value="Phosphatidic acid phosphatase type 2/haloperoxidase"/>
    <property type="match status" value="1"/>
</dbReference>
<dbReference type="SUPFAM" id="SSF48317">
    <property type="entry name" value="Acid phosphatase/Vanadium-dependent haloperoxidase"/>
    <property type="match status" value="1"/>
</dbReference>
<organism evidence="8 9">
    <name type="scientific">Fasciolopsis buskii</name>
    <dbReference type="NCBI Taxonomy" id="27845"/>
    <lineage>
        <taxon>Eukaryota</taxon>
        <taxon>Metazoa</taxon>
        <taxon>Spiralia</taxon>
        <taxon>Lophotrochozoa</taxon>
        <taxon>Platyhelminthes</taxon>
        <taxon>Trematoda</taxon>
        <taxon>Digenea</taxon>
        <taxon>Plagiorchiida</taxon>
        <taxon>Echinostomata</taxon>
        <taxon>Echinostomatoidea</taxon>
        <taxon>Fasciolidae</taxon>
        <taxon>Fasciolopsis</taxon>
    </lineage>
</organism>
<feature type="transmembrane region" description="Helical" evidence="6">
    <location>
        <begin position="213"/>
        <end position="232"/>
    </location>
</feature>
<comment type="similarity">
    <text evidence="2">Belongs to the PA-phosphatase related phosphoesterase family.</text>
</comment>
<proteinExistence type="inferred from homology"/>
<dbReference type="GO" id="GO:0006644">
    <property type="term" value="P:phospholipid metabolic process"/>
    <property type="evidence" value="ECO:0007669"/>
    <property type="project" value="InterPro"/>
</dbReference>